<evidence type="ECO:0000256" key="1">
    <source>
        <dbReference type="ARBA" id="ARBA00010201"/>
    </source>
</evidence>
<proteinExistence type="inferred from homology"/>
<keyword evidence="2" id="KW-0648">Protein biosynthesis</keyword>
<sequence length="162" mass="18406">MKDATEKQALDLLERTKVSYQRFTHPPLHHLGDQGAPTDFVPMKNLLLKTKRAGQYYLYLTMQDRIDFGVLAKELNTSKSQLQMTSADELFDLMAVTPGTVNPFALENDQNRQIHFLVDQAIIDTDQVAVHPNQNEATIVMTWAAFLKVLDELGEDYQIIPS</sequence>
<evidence type="ECO:0000313" key="5">
    <source>
        <dbReference type="Proteomes" id="UP001519503"/>
    </source>
</evidence>
<dbReference type="SUPFAM" id="SSF55826">
    <property type="entry name" value="YbaK/ProRS associated domain"/>
    <property type="match status" value="1"/>
</dbReference>
<feature type="domain" description="YbaK/aminoacyl-tRNA synthetase-associated" evidence="3">
    <location>
        <begin position="43"/>
        <end position="148"/>
    </location>
</feature>
<dbReference type="Gene3D" id="3.90.960.10">
    <property type="entry name" value="YbaK/aminoacyl-tRNA synthetase-associated domain"/>
    <property type="match status" value="1"/>
</dbReference>
<dbReference type="Pfam" id="PF04073">
    <property type="entry name" value="tRNA_edit"/>
    <property type="match status" value="1"/>
</dbReference>
<comment type="caution">
    <text evidence="4">The sequence shown here is derived from an EMBL/GenBank/DDBJ whole genome shotgun (WGS) entry which is preliminary data.</text>
</comment>
<keyword evidence="5" id="KW-1185">Reference proteome</keyword>
<protein>
    <submittedName>
        <fullName evidence="4">Prolyl-tRNA editing protein</fullName>
    </submittedName>
</protein>
<evidence type="ECO:0000256" key="2">
    <source>
        <dbReference type="ARBA" id="ARBA00022917"/>
    </source>
</evidence>
<dbReference type="RefSeq" id="WP_213821864.1">
    <property type="nucleotide sequence ID" value="NZ_JAAMFL010000007.1"/>
</dbReference>
<dbReference type="Proteomes" id="UP001519503">
    <property type="component" value="Unassembled WGS sequence"/>
</dbReference>
<reference evidence="4 5" key="1">
    <citation type="submission" date="2020-02" db="EMBL/GenBank/DDBJ databases">
        <title>Fructobacillus sp. isolated from paper mulberry of Taiwan.</title>
        <authorList>
            <person name="Lin S.-T."/>
        </authorList>
    </citation>
    <scope>NUCLEOTIDE SEQUENCE [LARGE SCALE GENOMIC DNA]</scope>
    <source>
        <strain evidence="4 5">S1-1</strain>
    </source>
</reference>
<dbReference type="PANTHER" id="PTHR31423:SF3">
    <property type="entry name" value="PROLYL-TRNA SYNTHETASE ASSOCIATED DOMAIN-CONTAINING PROTEIN 1-RELATED"/>
    <property type="match status" value="1"/>
</dbReference>
<accession>A0ABS5QWW9</accession>
<dbReference type="InterPro" id="IPR036754">
    <property type="entry name" value="YbaK/aa-tRNA-synt-asso_dom_sf"/>
</dbReference>
<gene>
    <name evidence="4" type="ORF">G6R30_04405</name>
</gene>
<dbReference type="InterPro" id="IPR040285">
    <property type="entry name" value="ProX/PRXD1"/>
</dbReference>
<evidence type="ECO:0000313" key="4">
    <source>
        <dbReference type="EMBL" id="MBS9337701.1"/>
    </source>
</evidence>
<comment type="similarity">
    <text evidence="1">Belongs to the PRORSD1 family.</text>
</comment>
<name>A0ABS5QWW9_9LACO</name>
<dbReference type="InterPro" id="IPR007214">
    <property type="entry name" value="YbaK/aa-tRNA-synth-assoc-dom"/>
</dbReference>
<dbReference type="EMBL" id="JAAMFL010000007">
    <property type="protein sequence ID" value="MBS9337701.1"/>
    <property type="molecule type" value="Genomic_DNA"/>
</dbReference>
<evidence type="ECO:0000259" key="3">
    <source>
        <dbReference type="Pfam" id="PF04073"/>
    </source>
</evidence>
<dbReference type="PANTHER" id="PTHR31423">
    <property type="entry name" value="YBAK DOMAIN-CONTAINING PROTEIN"/>
    <property type="match status" value="1"/>
</dbReference>
<organism evidence="4 5">
    <name type="scientific">Fructobacillus parabroussonetiae</name>
    <dbReference type="NCBI Taxonomy" id="2713174"/>
    <lineage>
        <taxon>Bacteria</taxon>
        <taxon>Bacillati</taxon>
        <taxon>Bacillota</taxon>
        <taxon>Bacilli</taxon>
        <taxon>Lactobacillales</taxon>
        <taxon>Lactobacillaceae</taxon>
        <taxon>Fructobacillus</taxon>
    </lineage>
</organism>